<dbReference type="Ensembl" id="ENSEBUT00000023939.1">
    <property type="protein sequence ID" value="ENSEBUP00000023364.1"/>
    <property type="gene ID" value="ENSEBUG00000014315.1"/>
</dbReference>
<dbReference type="InterPro" id="IPR027417">
    <property type="entry name" value="P-loop_NTPase"/>
</dbReference>
<dbReference type="InterPro" id="IPR002110">
    <property type="entry name" value="Ankyrin_rpt"/>
</dbReference>
<evidence type="ECO:0000256" key="2">
    <source>
        <dbReference type="ARBA" id="ARBA00012552"/>
    </source>
</evidence>
<dbReference type="Pfam" id="PF12796">
    <property type="entry name" value="Ank_2"/>
    <property type="match status" value="1"/>
</dbReference>
<dbReference type="Proteomes" id="UP000694388">
    <property type="component" value="Unplaced"/>
</dbReference>
<keyword evidence="8" id="KW-0040">ANK repeat</keyword>
<comment type="catalytic activity">
    <reaction evidence="7">
        <text>ATP + H2O = ADP + phosphate + H(+)</text>
        <dbReference type="Rhea" id="RHEA:13065"/>
        <dbReference type="ChEBI" id="CHEBI:15377"/>
        <dbReference type="ChEBI" id="CHEBI:15378"/>
        <dbReference type="ChEBI" id="CHEBI:30616"/>
        <dbReference type="ChEBI" id="CHEBI:43474"/>
        <dbReference type="ChEBI" id="CHEBI:456216"/>
        <dbReference type="EC" id="3.6.4.13"/>
    </reaction>
</comment>
<dbReference type="GO" id="GO:0005524">
    <property type="term" value="F:ATP binding"/>
    <property type="evidence" value="ECO:0007669"/>
    <property type="project" value="UniProtKB-KW"/>
</dbReference>
<reference evidence="13" key="2">
    <citation type="submission" date="2025-09" db="UniProtKB">
        <authorList>
            <consortium name="Ensembl"/>
        </authorList>
    </citation>
    <scope>IDENTIFICATION</scope>
</reference>
<dbReference type="Gene3D" id="1.25.40.20">
    <property type="entry name" value="Ankyrin repeat-containing domain"/>
    <property type="match status" value="1"/>
</dbReference>
<evidence type="ECO:0000256" key="3">
    <source>
        <dbReference type="ARBA" id="ARBA00022741"/>
    </source>
</evidence>
<keyword evidence="4" id="KW-0378">Hydrolase</keyword>
<dbReference type="FunFam" id="3.40.50.300:FF:000284">
    <property type="entry name" value="probable ATP-dependent RNA helicase YTHDC2"/>
    <property type="match status" value="1"/>
</dbReference>
<evidence type="ECO:0000256" key="7">
    <source>
        <dbReference type="ARBA" id="ARBA00047984"/>
    </source>
</evidence>
<dbReference type="InterPro" id="IPR048333">
    <property type="entry name" value="HA2_WH"/>
</dbReference>
<dbReference type="CDD" id="cd18791">
    <property type="entry name" value="SF2_C_RHA"/>
    <property type="match status" value="1"/>
</dbReference>
<evidence type="ECO:0000259" key="10">
    <source>
        <dbReference type="PROSITE" id="PS50882"/>
    </source>
</evidence>
<dbReference type="FunFam" id="1.20.120.1080:FF:000008">
    <property type="entry name" value="probable ATP-dependent RNA helicase YTHDC2"/>
    <property type="match status" value="1"/>
</dbReference>
<evidence type="ECO:0000256" key="8">
    <source>
        <dbReference type="PROSITE-ProRule" id="PRU00023"/>
    </source>
</evidence>
<feature type="repeat" description="ANK" evidence="8">
    <location>
        <begin position="391"/>
        <end position="423"/>
    </location>
</feature>
<dbReference type="GO" id="GO:0003723">
    <property type="term" value="F:RNA binding"/>
    <property type="evidence" value="ECO:0007669"/>
    <property type="project" value="InterPro"/>
</dbReference>
<evidence type="ECO:0000256" key="6">
    <source>
        <dbReference type="ARBA" id="ARBA00022840"/>
    </source>
</evidence>
<sequence length="1392" mass="155712">MVLLLEPHVFNEMHYFISHYPVTNKERADLHTPTEPSASPVRDTVPLRDSLTKISRRVNNGVPQVPPARKPSQLDSFCQSLRIVEYKQEILDIVAQNRVTLIIGETGCGKTTQIPQFLLDASHATGKPCRLLCAQPRRLTTVAIAERVAAERGEHVGETIGYQIRLESRVSPKTLLTFCTNGVLLRTLMGGVETLKSITHIIVDEVHERDRFCDFLLIQLREELHRHSHLRVLLMSASLDAQLFQTYFHGCPILQLPGRLYDVKVLYLEDVLRSTGYSTRQMKKIHSEQQNSSQQENLNEWMRSNSSVHEFQPSGVFPAQPSEDRYSLRCNVASGTDTQQAESSILESALQAEVDACITNLWIECEENAWNQLLYLLQSEGVDVDCRHSEKGITPLIVASARGLPSQVKQLLSFGANPRLKTSNGMNAFDWATKFEQSDVMKVLEAHVDNRDEYLEGSGSGEELMLLQAYHHSFDDEQVDINLILHILDCICRSSTEGAVLVFLPGYSEIVLLRDRLLYDDQRFCEQKQRLQLFTLHSNLQTADQKRVLKPVYPGTRKIILSTNIAETSITVNDVVFVIDSGRVKEKSYDAVSSVTMLKSVWISKASAIQRRGRAGRCQPGVCFHLFSHRRFMNMEEYQTPELLREPLQELSLYTKLLAPKNVTVEQFLTKAPEPPSLLLIKNALTLLKAMDAMDEFQDLTVLGHHLSDLPIEPRFGKMVLYSVVLKCLDPVLTIACSMAHREPFLMPSQSSQRHTAWACRHNFAASTCSDHMVLLRAFQAWQKANADGCERAFCEHNYLSQGTMEMIVGMRTQLLGQLRASGFVRARGGGDIKDLNVNSENWAVVKAALVAGLYPNVAHVNRQARTLNSSWKQGLRFHQGSVLFLPQTTKVTAGKNQEAVAALPTDWIVFDEMSHQHCQACVRCCSAVSPITIALFAGPARLPRNTMNGLQSVPCSIVLDESSDSGEDEAMPKDEAILHLTDWLQLHMESKEASVLLQLRMKWNVLFLRRMHSPTKPWSTADEDTMRAVVNALTKHEKAMGLTQPIGIGQRPRPAVCEVLPAHGRSARARKAQVEVPDMSSTERFSGSKQKVTDRSGVWWRKADEQRLAPLPASIPDQGGKWTSPVNPSSTSINKASAIYPQSAAVPPICKYKLAYINAAPPPDNCKPPLSQELPLAVPEMDSFASKTTTPMTTNSRQSSTMCIAPDMVLPSSSSSKLQPPPGIAHMPGTPRYFLMKCSNHKYLEVSKLKGIWSTSASTVRHLSKAFRQASCVFLIFTVQGSGNFQGYAMMSDVTTEPNVELNEPGQSGIFRIQWQRYGNVPFSLIRYRADPWSEEKTLQTCQDGWEFEPQVGQQILRMWASPAQAQIQETIPALDAKLGNIGLNDNARSL</sequence>
<reference evidence="13" key="1">
    <citation type="submission" date="2025-08" db="UniProtKB">
        <authorList>
            <consortium name="Ensembl"/>
        </authorList>
    </citation>
    <scope>IDENTIFICATION</scope>
</reference>
<keyword evidence="5" id="KW-0347">Helicase</keyword>
<dbReference type="InterPro" id="IPR014001">
    <property type="entry name" value="Helicase_ATP-bd"/>
</dbReference>
<dbReference type="EC" id="3.6.4.13" evidence="2"/>
<evidence type="ECO:0000313" key="14">
    <source>
        <dbReference type="Proteomes" id="UP000694388"/>
    </source>
</evidence>
<evidence type="ECO:0000256" key="9">
    <source>
        <dbReference type="SAM" id="MobiDB-lite"/>
    </source>
</evidence>
<dbReference type="PROSITE" id="PS50882">
    <property type="entry name" value="YTH"/>
    <property type="match status" value="1"/>
</dbReference>
<dbReference type="SMART" id="SM00490">
    <property type="entry name" value="HELICc"/>
    <property type="match status" value="1"/>
</dbReference>
<dbReference type="PROSITE" id="PS51194">
    <property type="entry name" value="HELICASE_CTER"/>
    <property type="match status" value="1"/>
</dbReference>
<dbReference type="Pfam" id="PF04146">
    <property type="entry name" value="YTH"/>
    <property type="match status" value="1"/>
</dbReference>
<evidence type="ECO:0000256" key="1">
    <source>
        <dbReference type="ARBA" id="ARBA00008792"/>
    </source>
</evidence>
<comment type="similarity">
    <text evidence="1">Belongs to the DEAD box helicase family. DEAH subfamily.</text>
</comment>
<dbReference type="PANTHER" id="PTHR18934">
    <property type="entry name" value="ATP-DEPENDENT RNA HELICASE"/>
    <property type="match status" value="1"/>
</dbReference>
<dbReference type="SMART" id="SM00847">
    <property type="entry name" value="HA2"/>
    <property type="match status" value="1"/>
</dbReference>
<keyword evidence="14" id="KW-1185">Reference proteome</keyword>
<evidence type="ECO:0000259" key="11">
    <source>
        <dbReference type="PROSITE" id="PS51192"/>
    </source>
</evidence>
<keyword evidence="3" id="KW-0547">Nucleotide-binding</keyword>
<dbReference type="InterPro" id="IPR036770">
    <property type="entry name" value="Ankyrin_rpt-contain_sf"/>
</dbReference>
<evidence type="ECO:0000313" key="13">
    <source>
        <dbReference type="Ensembl" id="ENSEBUP00000023364.1"/>
    </source>
</evidence>
<dbReference type="InterPro" id="IPR007502">
    <property type="entry name" value="Helicase-assoc_dom"/>
</dbReference>
<dbReference type="Pfam" id="PF07717">
    <property type="entry name" value="OB_NTP_bind"/>
    <property type="match status" value="1"/>
</dbReference>
<feature type="region of interest" description="Disordered" evidence="9">
    <location>
        <begin position="1069"/>
        <end position="1091"/>
    </location>
</feature>
<dbReference type="InterPro" id="IPR011545">
    <property type="entry name" value="DEAD/DEAH_box_helicase_dom"/>
</dbReference>
<dbReference type="InterPro" id="IPR059023">
    <property type="entry name" value="RNA_hel_CTD"/>
</dbReference>
<dbReference type="PROSITE" id="PS50088">
    <property type="entry name" value="ANK_REPEAT"/>
    <property type="match status" value="1"/>
</dbReference>
<dbReference type="Pfam" id="PF00271">
    <property type="entry name" value="Helicase_C"/>
    <property type="match status" value="1"/>
</dbReference>
<dbReference type="InterPro" id="IPR011709">
    <property type="entry name" value="DEAD-box_helicase_OB_fold"/>
</dbReference>
<feature type="domain" description="Helicase ATP-binding" evidence="11">
    <location>
        <begin position="91"/>
        <end position="257"/>
    </location>
</feature>
<dbReference type="InterPro" id="IPR001650">
    <property type="entry name" value="Helicase_C-like"/>
</dbReference>
<proteinExistence type="inferred from homology"/>
<dbReference type="Gene3D" id="1.20.120.1080">
    <property type="match status" value="1"/>
</dbReference>
<dbReference type="SMART" id="SM00487">
    <property type="entry name" value="DEXDc"/>
    <property type="match status" value="1"/>
</dbReference>
<evidence type="ECO:0000256" key="4">
    <source>
        <dbReference type="ARBA" id="ARBA00022801"/>
    </source>
</evidence>
<keyword evidence="6" id="KW-0067">ATP-binding</keyword>
<dbReference type="FunFam" id="3.40.50.300:FF:000811">
    <property type="entry name" value="probable ATP-dependent RNA helicase YTHDC2"/>
    <property type="match status" value="1"/>
</dbReference>
<dbReference type="SUPFAM" id="SSF52540">
    <property type="entry name" value="P-loop containing nucleoside triphosphate hydrolases"/>
    <property type="match status" value="2"/>
</dbReference>
<dbReference type="InterPro" id="IPR007275">
    <property type="entry name" value="YTH_domain"/>
</dbReference>
<dbReference type="Pfam" id="PF21010">
    <property type="entry name" value="HA2_C"/>
    <property type="match status" value="1"/>
</dbReference>
<dbReference type="SMART" id="SM00248">
    <property type="entry name" value="ANK"/>
    <property type="match status" value="2"/>
</dbReference>
<dbReference type="GeneTree" id="ENSGT00940000155826"/>
<dbReference type="GO" id="GO:0016787">
    <property type="term" value="F:hydrolase activity"/>
    <property type="evidence" value="ECO:0007669"/>
    <property type="project" value="UniProtKB-KW"/>
</dbReference>
<dbReference type="CDD" id="cd21134">
    <property type="entry name" value="YTH"/>
    <property type="match status" value="1"/>
</dbReference>
<name>A0A8C4R2G1_EPTBU</name>
<dbReference type="SMR" id="A0A8C4R2G1"/>
<feature type="domain" description="Helicase C-terminal" evidence="12">
    <location>
        <begin position="483"/>
        <end position="659"/>
    </location>
</feature>
<feature type="domain" description="YTH" evidence="10">
    <location>
        <begin position="1232"/>
        <end position="1361"/>
    </location>
</feature>
<dbReference type="GO" id="GO:0003724">
    <property type="term" value="F:RNA helicase activity"/>
    <property type="evidence" value="ECO:0007669"/>
    <property type="project" value="UniProtKB-EC"/>
</dbReference>
<organism evidence="13 14">
    <name type="scientific">Eptatretus burgeri</name>
    <name type="common">Inshore hagfish</name>
    <dbReference type="NCBI Taxonomy" id="7764"/>
    <lineage>
        <taxon>Eukaryota</taxon>
        <taxon>Metazoa</taxon>
        <taxon>Chordata</taxon>
        <taxon>Craniata</taxon>
        <taxon>Vertebrata</taxon>
        <taxon>Cyclostomata</taxon>
        <taxon>Myxini</taxon>
        <taxon>Myxiniformes</taxon>
        <taxon>Myxinidae</taxon>
        <taxon>Eptatretinae</taxon>
        <taxon>Eptatretus</taxon>
    </lineage>
</organism>
<protein>
    <recommendedName>
        <fullName evidence="2">RNA helicase</fullName>
        <ecNumber evidence="2">3.6.4.13</ecNumber>
    </recommendedName>
</protein>
<accession>A0A8C4R2G1</accession>
<dbReference type="Gene3D" id="3.40.50.300">
    <property type="entry name" value="P-loop containing nucleotide triphosphate hydrolases"/>
    <property type="match status" value="2"/>
</dbReference>
<dbReference type="PROSITE" id="PS51192">
    <property type="entry name" value="HELICASE_ATP_BIND_1"/>
    <property type="match status" value="1"/>
</dbReference>
<evidence type="ECO:0000256" key="5">
    <source>
        <dbReference type="ARBA" id="ARBA00022806"/>
    </source>
</evidence>
<dbReference type="Pfam" id="PF00270">
    <property type="entry name" value="DEAD"/>
    <property type="match status" value="1"/>
</dbReference>
<feature type="compositionally biased region" description="Polar residues" evidence="9">
    <location>
        <begin position="1080"/>
        <end position="1091"/>
    </location>
</feature>
<dbReference type="PANTHER" id="PTHR18934:SF213">
    <property type="entry name" value="3'-5' RNA HELICASE YTHDC2"/>
    <property type="match status" value="1"/>
</dbReference>
<dbReference type="Pfam" id="PF04408">
    <property type="entry name" value="WHD_HA2"/>
    <property type="match status" value="1"/>
</dbReference>
<dbReference type="Gene3D" id="3.10.590.10">
    <property type="entry name" value="ph1033 like domains"/>
    <property type="match status" value="1"/>
</dbReference>
<evidence type="ECO:0000259" key="12">
    <source>
        <dbReference type="PROSITE" id="PS51194"/>
    </source>
</evidence>
<dbReference type="SUPFAM" id="SSF48403">
    <property type="entry name" value="Ankyrin repeat"/>
    <property type="match status" value="1"/>
</dbReference>
<dbReference type="Pfam" id="PF26026">
    <property type="entry name" value="RNA_hel_CTD"/>
    <property type="match status" value="1"/>
</dbReference>